<evidence type="ECO:0000256" key="3">
    <source>
        <dbReference type="ARBA" id="ARBA00008212"/>
    </source>
</evidence>
<dbReference type="UniPathway" id="UPA00886"/>
<evidence type="ECO:0000256" key="14">
    <source>
        <dbReference type="SAM" id="MobiDB-lite"/>
    </source>
</evidence>
<comment type="subcellular location">
    <subcellularLocation>
        <location evidence="1">Nucleus</location>
    </subcellularLocation>
</comment>
<dbReference type="GO" id="GO:0016567">
    <property type="term" value="P:protein ubiquitination"/>
    <property type="evidence" value="ECO:0007669"/>
    <property type="project" value="InterPro"/>
</dbReference>
<evidence type="ECO:0000313" key="17">
    <source>
        <dbReference type="Proteomes" id="UP000244722"/>
    </source>
</evidence>
<keyword evidence="11" id="KW-0539">Nucleus</keyword>
<keyword evidence="8" id="KW-0833">Ubl conjugation pathway</keyword>
<feature type="compositionally biased region" description="Acidic residues" evidence="14">
    <location>
        <begin position="282"/>
        <end position="299"/>
    </location>
</feature>
<feature type="coiled-coil region" evidence="13">
    <location>
        <begin position="67"/>
        <end position="101"/>
    </location>
</feature>
<dbReference type="Gene3D" id="3.30.40.10">
    <property type="entry name" value="Zinc/RING finger domain, C3HC4 (zinc finger)"/>
    <property type="match status" value="1"/>
</dbReference>
<dbReference type="InterPro" id="IPR013083">
    <property type="entry name" value="Znf_RING/FYVE/PHD"/>
</dbReference>
<keyword evidence="13" id="KW-0175">Coiled coil</keyword>
<keyword evidence="5" id="KW-0808">Transferase</keyword>
<dbReference type="GO" id="GO:0004842">
    <property type="term" value="F:ubiquitin-protein transferase activity"/>
    <property type="evidence" value="ECO:0007669"/>
    <property type="project" value="InterPro"/>
</dbReference>
<keyword evidence="10" id="KW-0697">Rotamase</keyword>
<dbReference type="STRING" id="42251.A0A2T6ZBP5"/>
<keyword evidence="7 12" id="KW-0863">Zinc-finger</keyword>
<evidence type="ECO:0000256" key="8">
    <source>
        <dbReference type="ARBA" id="ARBA00022786"/>
    </source>
</evidence>
<evidence type="ECO:0000256" key="4">
    <source>
        <dbReference type="ARBA" id="ARBA00013194"/>
    </source>
</evidence>
<organism evidence="16 17">
    <name type="scientific">Tuber borchii</name>
    <name type="common">White truffle</name>
    <dbReference type="NCBI Taxonomy" id="42251"/>
    <lineage>
        <taxon>Eukaryota</taxon>
        <taxon>Fungi</taxon>
        <taxon>Dikarya</taxon>
        <taxon>Ascomycota</taxon>
        <taxon>Pezizomycotina</taxon>
        <taxon>Pezizomycetes</taxon>
        <taxon>Pezizales</taxon>
        <taxon>Tuberaceae</taxon>
        <taxon>Tuber</taxon>
    </lineage>
</organism>
<dbReference type="GO" id="GO:0030915">
    <property type="term" value="C:Smc5-Smc6 complex"/>
    <property type="evidence" value="ECO:0007669"/>
    <property type="project" value="InterPro"/>
</dbReference>
<dbReference type="GO" id="GO:0016925">
    <property type="term" value="P:protein sumoylation"/>
    <property type="evidence" value="ECO:0007669"/>
    <property type="project" value="UniProtKB-UniPathway"/>
</dbReference>
<reference evidence="16 17" key="1">
    <citation type="submission" date="2017-04" db="EMBL/GenBank/DDBJ databases">
        <title>Draft genome sequence of Tuber borchii Vittad., a whitish edible truffle.</title>
        <authorList>
            <consortium name="DOE Joint Genome Institute"/>
            <person name="Murat C."/>
            <person name="Kuo A."/>
            <person name="Barry K.W."/>
            <person name="Clum A."/>
            <person name="Dockter R.B."/>
            <person name="Fauchery L."/>
            <person name="Iotti M."/>
            <person name="Kohler A."/>
            <person name="Labutti K."/>
            <person name="Lindquist E.A."/>
            <person name="Lipzen A."/>
            <person name="Ohm R.A."/>
            <person name="Wang M."/>
            <person name="Grigoriev I.V."/>
            <person name="Zambonelli A."/>
            <person name="Martin F.M."/>
        </authorList>
    </citation>
    <scope>NUCLEOTIDE SEQUENCE [LARGE SCALE GENOMIC DNA]</scope>
    <source>
        <strain evidence="16 17">Tbo3840</strain>
    </source>
</reference>
<name>A0A2T6ZBP5_TUBBO</name>
<dbReference type="OrthoDB" id="756301at2759"/>
<evidence type="ECO:0000256" key="2">
    <source>
        <dbReference type="ARBA" id="ARBA00004718"/>
    </source>
</evidence>
<evidence type="ECO:0000256" key="6">
    <source>
        <dbReference type="ARBA" id="ARBA00022723"/>
    </source>
</evidence>
<dbReference type="GO" id="GO:0003755">
    <property type="term" value="F:peptidyl-prolyl cis-trans isomerase activity"/>
    <property type="evidence" value="ECO:0007669"/>
    <property type="project" value="UniProtKB-KW"/>
</dbReference>
<dbReference type="EMBL" id="NESQ01000451">
    <property type="protein sequence ID" value="PUU72866.1"/>
    <property type="molecule type" value="Genomic_DNA"/>
</dbReference>
<evidence type="ECO:0000256" key="13">
    <source>
        <dbReference type="SAM" id="Coils"/>
    </source>
</evidence>
<gene>
    <name evidence="16" type="ORF">B9Z19DRAFT_1007524</name>
</gene>
<evidence type="ECO:0000256" key="12">
    <source>
        <dbReference type="PROSITE-ProRule" id="PRU00452"/>
    </source>
</evidence>
<feature type="compositionally biased region" description="Acidic residues" evidence="14">
    <location>
        <begin position="337"/>
        <end position="355"/>
    </location>
</feature>
<evidence type="ECO:0000256" key="10">
    <source>
        <dbReference type="ARBA" id="ARBA00023110"/>
    </source>
</evidence>
<feature type="region of interest" description="Disordered" evidence="14">
    <location>
        <begin position="274"/>
        <end position="355"/>
    </location>
</feature>
<dbReference type="SUPFAM" id="SSF57850">
    <property type="entry name" value="RING/U-box"/>
    <property type="match status" value="1"/>
</dbReference>
<dbReference type="Pfam" id="PF11789">
    <property type="entry name" value="zf-Nse"/>
    <property type="match status" value="1"/>
</dbReference>
<evidence type="ECO:0000256" key="5">
    <source>
        <dbReference type="ARBA" id="ARBA00022679"/>
    </source>
</evidence>
<dbReference type="PANTHER" id="PTHR21330">
    <property type="entry name" value="E3 SUMO-PROTEIN LIGASE NSE2"/>
    <property type="match status" value="1"/>
</dbReference>
<dbReference type="EC" id="5.2.1.8" evidence="4"/>
<evidence type="ECO:0000256" key="7">
    <source>
        <dbReference type="ARBA" id="ARBA00022771"/>
    </source>
</evidence>
<evidence type="ECO:0000256" key="11">
    <source>
        <dbReference type="ARBA" id="ARBA00023242"/>
    </source>
</evidence>
<proteinExistence type="inferred from homology"/>
<accession>A0A2T6ZBP5</accession>
<evidence type="ECO:0000256" key="9">
    <source>
        <dbReference type="ARBA" id="ARBA00022833"/>
    </source>
</evidence>
<feature type="domain" description="SP-RING-type" evidence="15">
    <location>
        <begin position="188"/>
        <end position="279"/>
    </location>
</feature>
<evidence type="ECO:0000313" key="16">
    <source>
        <dbReference type="EMBL" id="PUU72866.1"/>
    </source>
</evidence>
<dbReference type="InterPro" id="IPR026846">
    <property type="entry name" value="Nse2(Mms21)"/>
</dbReference>
<dbReference type="GO" id="GO:0005634">
    <property type="term" value="C:nucleus"/>
    <property type="evidence" value="ECO:0007669"/>
    <property type="project" value="UniProtKB-SubCell"/>
</dbReference>
<dbReference type="PROSITE" id="PS51044">
    <property type="entry name" value="ZF_SP_RING"/>
    <property type="match status" value="1"/>
</dbReference>
<evidence type="ECO:0000256" key="1">
    <source>
        <dbReference type="ARBA" id="ARBA00004123"/>
    </source>
</evidence>
<dbReference type="CDD" id="cd16651">
    <property type="entry name" value="SPL-RING_NSE2"/>
    <property type="match status" value="1"/>
</dbReference>
<comment type="similarity">
    <text evidence="3">Belongs to the NSE2 family.</text>
</comment>
<dbReference type="InterPro" id="IPR003613">
    <property type="entry name" value="Ubox_domain"/>
</dbReference>
<dbReference type="SMART" id="SM00504">
    <property type="entry name" value="Ubox"/>
    <property type="match status" value="1"/>
</dbReference>
<dbReference type="GO" id="GO:0008270">
    <property type="term" value="F:zinc ion binding"/>
    <property type="evidence" value="ECO:0007669"/>
    <property type="project" value="UniProtKB-KW"/>
</dbReference>
<protein>
    <recommendedName>
        <fullName evidence="4">peptidylprolyl isomerase</fullName>
        <ecNumber evidence="4">5.2.1.8</ecNumber>
    </recommendedName>
</protein>
<keyword evidence="9" id="KW-0862">Zinc</keyword>
<comment type="pathway">
    <text evidence="2">Protein modification; protein sumoylation.</text>
</comment>
<dbReference type="PANTHER" id="PTHR21330:SF1">
    <property type="entry name" value="E3 SUMO-PROTEIN LIGASE NSE2"/>
    <property type="match status" value="1"/>
</dbReference>
<dbReference type="AlphaFoldDB" id="A0A2T6ZBP5"/>
<keyword evidence="10" id="KW-0413">Isomerase</keyword>
<dbReference type="InterPro" id="IPR004181">
    <property type="entry name" value="Znf_MIZ"/>
</dbReference>
<dbReference type="GO" id="GO:0000724">
    <property type="term" value="P:double-strand break repair via homologous recombination"/>
    <property type="evidence" value="ECO:0007669"/>
    <property type="project" value="InterPro"/>
</dbReference>
<comment type="caution">
    <text evidence="16">The sequence shown here is derived from an EMBL/GenBank/DDBJ whole genome shotgun (WGS) entry which is preliminary data.</text>
</comment>
<sequence length="355" mass="40158">MSDRTSRVPIPPYELPLLPLTAKEIQNLTALINTRSGIAKVSDTLASAITALGNATLELYPDPEEENEEKDKAMADMEKLARELVDENKRALDMKEALESIVNAQREALRRGDEPQEYSEEQGLSGQYESILVAKKRRWDAMSNTEKYTNSPEYLDFRRSYWEARNPEVPLPHARTWFSSGTTDAQDEESDIEIAQERQSYRCPLTLRPFEDPVRSTVCPHAFEKEAIEDMIKRSPVNGVPCPTPGCAKMLTLRVLKKDSVLKRKVVRALALEKRRQQQREDESEDEEAEEEASEEEEAQPGPSSRRGKGRARLSGIKAEKGAKKFKRSGRPVAVSSEEEEDEEDDADAMDEEEG</sequence>
<dbReference type="Proteomes" id="UP000244722">
    <property type="component" value="Unassembled WGS sequence"/>
</dbReference>
<dbReference type="GO" id="GO:0061665">
    <property type="term" value="F:SUMO ligase activity"/>
    <property type="evidence" value="ECO:0007669"/>
    <property type="project" value="TreeGrafter"/>
</dbReference>
<evidence type="ECO:0000259" key="15">
    <source>
        <dbReference type="PROSITE" id="PS51044"/>
    </source>
</evidence>
<keyword evidence="6" id="KW-0479">Metal-binding</keyword>
<keyword evidence="17" id="KW-1185">Reference proteome</keyword>